<dbReference type="Proteomes" id="UP000001890">
    <property type="component" value="Chromosome"/>
</dbReference>
<evidence type="ECO:0000256" key="1">
    <source>
        <dbReference type="ARBA" id="ARBA00022908"/>
    </source>
</evidence>
<keyword evidence="2" id="KW-0233">DNA recombination</keyword>
<evidence type="ECO:0000313" key="4">
    <source>
        <dbReference type="EMBL" id="CBA16346.1"/>
    </source>
</evidence>
<dbReference type="RefSeq" id="WP_012916347.1">
    <property type="nucleotide sequence ID" value="NC_013722.1"/>
</dbReference>
<dbReference type="InterPro" id="IPR050090">
    <property type="entry name" value="Tyrosine_recombinase_XerCD"/>
</dbReference>
<dbReference type="AlphaFoldDB" id="D2U8M0"/>
<gene>
    <name evidence="4" type="ordered locus">XALc_1856</name>
</gene>
<dbReference type="PATRIC" id="fig|29447.3.peg.1811"/>
<dbReference type="GeneID" id="57877162"/>
<dbReference type="InterPro" id="IPR002104">
    <property type="entry name" value="Integrase_catalytic"/>
</dbReference>
<proteinExistence type="predicted"/>
<evidence type="ECO:0000313" key="5">
    <source>
        <dbReference type="Proteomes" id="UP000001890"/>
    </source>
</evidence>
<dbReference type="PROSITE" id="PS51898">
    <property type="entry name" value="TYR_RECOMBINASE"/>
    <property type="match status" value="1"/>
</dbReference>
<keyword evidence="5" id="KW-1185">Reference proteome</keyword>
<dbReference type="eggNOG" id="COG0582">
    <property type="taxonomic scope" value="Bacteria"/>
</dbReference>
<evidence type="ECO:0000259" key="3">
    <source>
        <dbReference type="PROSITE" id="PS51898"/>
    </source>
</evidence>
<name>D2U8M0_XANAP</name>
<dbReference type="OrthoDB" id="102994at2"/>
<dbReference type="GO" id="GO:0006310">
    <property type="term" value="P:DNA recombination"/>
    <property type="evidence" value="ECO:0007669"/>
    <property type="project" value="UniProtKB-KW"/>
</dbReference>
<dbReference type="InterPro" id="IPR013762">
    <property type="entry name" value="Integrase-like_cat_sf"/>
</dbReference>
<dbReference type="STRING" id="380358.XALC_1856"/>
<accession>D2U8M0</accession>
<dbReference type="Gene3D" id="1.10.443.10">
    <property type="entry name" value="Intergrase catalytic core"/>
    <property type="match status" value="1"/>
</dbReference>
<reference evidence="4 5" key="1">
    <citation type="journal article" date="2009" name="BMC Genomics">
        <title>The complete genome sequence of Xanthomonas albilineans provides new insights into the reductive genome evolution of the xylem-limited Xanthomonadaceae.</title>
        <authorList>
            <person name="Pieretti I."/>
            <person name="Royer M."/>
            <person name="Barbe V."/>
            <person name="Carrere S."/>
            <person name="Koebnik R."/>
            <person name="Cociancich S."/>
            <person name="Couloux A."/>
            <person name="Darrasse A."/>
            <person name="Gouzy J."/>
            <person name="Jacques M.A."/>
            <person name="Lauber E."/>
            <person name="Manceau C."/>
            <person name="Mangenot S."/>
            <person name="Poussier S."/>
            <person name="Segurens B."/>
            <person name="Szurek B."/>
            <person name="Verdier V."/>
            <person name="Arlat M."/>
            <person name="Rott P."/>
        </authorList>
    </citation>
    <scope>NUCLEOTIDE SEQUENCE [LARGE SCALE GENOMIC DNA]</scope>
    <source>
        <strain evidence="5">GPE PC73 / CFBP 7063</strain>
    </source>
</reference>
<evidence type="ECO:0000256" key="2">
    <source>
        <dbReference type="ARBA" id="ARBA00023172"/>
    </source>
</evidence>
<organism evidence="4 5">
    <name type="scientific">Xanthomonas albilineans (strain GPE PC73 / CFBP 7063)</name>
    <dbReference type="NCBI Taxonomy" id="380358"/>
    <lineage>
        <taxon>Bacteria</taxon>
        <taxon>Pseudomonadati</taxon>
        <taxon>Pseudomonadota</taxon>
        <taxon>Gammaproteobacteria</taxon>
        <taxon>Lysobacterales</taxon>
        <taxon>Lysobacteraceae</taxon>
        <taxon>Xanthomonas</taxon>
    </lineage>
</organism>
<dbReference type="PANTHER" id="PTHR30349">
    <property type="entry name" value="PHAGE INTEGRASE-RELATED"/>
    <property type="match status" value="1"/>
</dbReference>
<dbReference type="PANTHER" id="PTHR30349:SF88">
    <property type="entry name" value="BLL1584 PROTEIN"/>
    <property type="match status" value="1"/>
</dbReference>
<dbReference type="SUPFAM" id="SSF56349">
    <property type="entry name" value="DNA breaking-rejoining enzymes"/>
    <property type="match status" value="1"/>
</dbReference>
<sequence length="397" mass="44062">MARRTERRTASIDLKKVDARDKLKPRASKEPYWQPLAAGRYLGFRPSTRPDGLGTWLARFHDTETGKKPNRALGDYGTLPASSRFDAAKRDGEEWFRHLSHGGSTDDVTVREACERYATDNPDAAIRFARYVYDEPIARIKLQKLREQHVMAWRKKLEATPAVTNANKKHGPKCYRPRNPATVGRDMVPFRAALNAALRRGEVLTSLAWRTALQPPKDAGGRRDVYLDRQQRRDLLDALHTDVRAFVRGLSLLPLRPGALAKLCVSDFDARRNVLTIGKDKAGGNRSILIPAETAAMLKEQSKDKLPGAPLFMRADGAAWNKDAWKGPIKTAARVVGLPENTTAYALRHSTITDLVTGGLDLLTVAQISGTSVAMIEKHYGHLRREHAAAALATLAL</sequence>
<dbReference type="InterPro" id="IPR011010">
    <property type="entry name" value="DNA_brk_join_enz"/>
</dbReference>
<protein>
    <submittedName>
        <fullName evidence="4">Putative phage-related integrase protein</fullName>
    </submittedName>
</protein>
<keyword evidence="1" id="KW-0229">DNA integration</keyword>
<dbReference type="Pfam" id="PF00589">
    <property type="entry name" value="Phage_integrase"/>
    <property type="match status" value="1"/>
</dbReference>
<dbReference type="GO" id="GO:0015074">
    <property type="term" value="P:DNA integration"/>
    <property type="evidence" value="ECO:0007669"/>
    <property type="project" value="UniProtKB-KW"/>
</dbReference>
<dbReference type="GO" id="GO:0003677">
    <property type="term" value="F:DNA binding"/>
    <property type="evidence" value="ECO:0007669"/>
    <property type="project" value="InterPro"/>
</dbReference>
<dbReference type="KEGG" id="xal:XALC_1856"/>
<dbReference type="EMBL" id="FP565176">
    <property type="protein sequence ID" value="CBA16346.1"/>
    <property type="molecule type" value="Genomic_DNA"/>
</dbReference>
<feature type="domain" description="Tyr recombinase" evidence="3">
    <location>
        <begin position="222"/>
        <end position="393"/>
    </location>
</feature>